<keyword evidence="2 4" id="KW-0808">Transferase</keyword>
<evidence type="ECO:0000259" key="6">
    <source>
        <dbReference type="Pfam" id="PF03976"/>
    </source>
</evidence>
<dbReference type="PANTHER" id="PTHR34383:SF1">
    <property type="entry name" value="ADP-POLYPHOSPHATE PHOSPHOTRANSFERASE"/>
    <property type="match status" value="1"/>
</dbReference>
<feature type="region of interest" description="Disordered" evidence="5">
    <location>
        <begin position="72"/>
        <end position="97"/>
    </location>
</feature>
<dbReference type="KEGG" id="acib:ACBT_0805"/>
<dbReference type="EC" id="2.7.4.-" evidence="4"/>
<comment type="subunit">
    <text evidence="4">Homotetramer.</text>
</comment>
<dbReference type="EMBL" id="CP054051">
    <property type="protein sequence ID" value="QKJ26735.1"/>
    <property type="molecule type" value="Genomic_DNA"/>
</dbReference>
<evidence type="ECO:0000313" key="7">
    <source>
        <dbReference type="EMBL" id="QKJ26735.1"/>
    </source>
</evidence>
<dbReference type="Gene3D" id="3.40.50.300">
    <property type="entry name" value="P-loop containing nucleotide triphosphate hydrolases"/>
    <property type="match status" value="1"/>
</dbReference>
<dbReference type="InterPro" id="IPR022488">
    <property type="entry name" value="PPK2-related"/>
</dbReference>
<dbReference type="Pfam" id="PF03976">
    <property type="entry name" value="PPK2"/>
    <property type="match status" value="1"/>
</dbReference>
<name>A0A7L5JNH6_9BACT</name>
<dbReference type="InterPro" id="IPR027417">
    <property type="entry name" value="P-loop_NTPase"/>
</dbReference>
<dbReference type="GO" id="GO:0008976">
    <property type="term" value="F:polyphosphate kinase activity"/>
    <property type="evidence" value="ECO:0007669"/>
    <property type="project" value="UniProtKB-UniRule"/>
</dbReference>
<dbReference type="AlphaFoldDB" id="A0A7L5JNH6"/>
<comment type="function">
    <text evidence="4">Uses inorganic polyphosphate (polyP) as a donor to convert GDP to GTP or ADP to ATP.</text>
</comment>
<evidence type="ECO:0000256" key="1">
    <source>
        <dbReference type="ARBA" id="ARBA00009924"/>
    </source>
</evidence>
<dbReference type="SUPFAM" id="SSF52540">
    <property type="entry name" value="P-loop containing nucleoside triphosphate hydrolases"/>
    <property type="match status" value="1"/>
</dbReference>
<evidence type="ECO:0000256" key="4">
    <source>
        <dbReference type="RuleBase" id="RU369062"/>
    </source>
</evidence>
<dbReference type="GO" id="GO:0006793">
    <property type="term" value="P:phosphorus metabolic process"/>
    <property type="evidence" value="ECO:0007669"/>
    <property type="project" value="InterPro"/>
</dbReference>
<proteinExistence type="inferred from homology"/>
<sequence>MNLNDFDKTSQVGLYISKEEHPTFGKKYIARFQHDKKRYVKVLGYSKKDGLTLQKAIILFEDFKLKVVEENENPNSLKNEKKNIESNNSLKNNPKTNDEIQALKDENKFLKSLLKDYKKLKLDVLEEGIQKIYDLQDLKPYQIELIKLQDWLEKENKRMIILFEGRDASGKGGAIRRITRYMNNKHYRVVALGKPTETQRNQWFLQRYIEHFPTGGEVVLFDRSWYNRAMVEPIFGFCTPEEHEIFMEDIVNFEQDLVRQGMILIKLYFSVSKEEQKRRFDRRIHDPLRQWKFSEVDMQAQDLWDEFSEKKYEMLRRTTSRSAPWHIIRSDNKHLARLEALKIILNSVDYDGRNYSLNFEANEDINISVQRELLQMRKTKDY</sequence>
<organism evidence="7 8">
    <name type="scientific">Aliarcobacter cibarius</name>
    <dbReference type="NCBI Taxonomy" id="255507"/>
    <lineage>
        <taxon>Bacteria</taxon>
        <taxon>Pseudomonadati</taxon>
        <taxon>Campylobacterota</taxon>
        <taxon>Epsilonproteobacteria</taxon>
        <taxon>Campylobacterales</taxon>
        <taxon>Arcobacteraceae</taxon>
        <taxon>Aliarcobacter</taxon>
    </lineage>
</organism>
<dbReference type="PANTHER" id="PTHR34383">
    <property type="entry name" value="POLYPHOSPHATE:AMP PHOSPHOTRANSFERASE-RELATED"/>
    <property type="match status" value="1"/>
</dbReference>
<gene>
    <name evidence="7" type="ORF">ACBT_0805</name>
</gene>
<feature type="domain" description="Polyphosphate kinase-2-related" evidence="6">
    <location>
        <begin position="136"/>
        <end position="351"/>
    </location>
</feature>
<accession>A0A7L5JNH6</accession>
<protein>
    <recommendedName>
        <fullName evidence="4">ADP/GDP-polyphosphate phosphotransferase</fullName>
        <ecNumber evidence="4">2.7.4.-</ecNumber>
    </recommendedName>
    <alternativeName>
        <fullName evidence="4">Polyphosphate kinase PPK2</fullName>
    </alternativeName>
</protein>
<comment type="similarity">
    <text evidence="1 4">Belongs to the polyphosphate kinase 2 (PPK2) family. Class I subfamily.</text>
</comment>
<evidence type="ECO:0000256" key="3">
    <source>
        <dbReference type="ARBA" id="ARBA00022777"/>
    </source>
</evidence>
<evidence type="ECO:0000256" key="2">
    <source>
        <dbReference type="ARBA" id="ARBA00022679"/>
    </source>
</evidence>
<dbReference type="NCBIfam" id="TIGR03707">
    <property type="entry name" value="PPK2_P_aer"/>
    <property type="match status" value="1"/>
</dbReference>
<evidence type="ECO:0000313" key="8">
    <source>
        <dbReference type="Proteomes" id="UP000509513"/>
    </source>
</evidence>
<dbReference type="Proteomes" id="UP000509513">
    <property type="component" value="Chromosome"/>
</dbReference>
<evidence type="ECO:0000256" key="5">
    <source>
        <dbReference type="SAM" id="MobiDB-lite"/>
    </source>
</evidence>
<dbReference type="RefSeq" id="WP_024774849.1">
    <property type="nucleotide sequence ID" value="NZ_CP054051.1"/>
</dbReference>
<dbReference type="InterPro" id="IPR022486">
    <property type="entry name" value="PPK2_PA0141"/>
</dbReference>
<keyword evidence="3 4" id="KW-0418">Kinase</keyword>
<reference evidence="7 8" key="1">
    <citation type="submission" date="2020-05" db="EMBL/GenBank/DDBJ databases">
        <title>Complete genome sequencing of Campylobacter and Arcobacter type strains.</title>
        <authorList>
            <person name="Miller W.G."/>
            <person name="Yee E."/>
        </authorList>
    </citation>
    <scope>NUCLEOTIDE SEQUENCE [LARGE SCALE GENOMIC DNA]</scope>
    <source>
        <strain evidence="7 8">LMG 21996</strain>
    </source>
</reference>